<name>A0AB39KVT7_9CAUL</name>
<dbReference type="Gene3D" id="3.10.450.50">
    <property type="match status" value="1"/>
</dbReference>
<dbReference type="SUPFAM" id="SSF54427">
    <property type="entry name" value="NTF2-like"/>
    <property type="match status" value="1"/>
</dbReference>
<dbReference type="AlphaFoldDB" id="A0AB39KVT7"/>
<dbReference type="InterPro" id="IPR027843">
    <property type="entry name" value="DUF4440"/>
</dbReference>
<dbReference type="InterPro" id="IPR032710">
    <property type="entry name" value="NTF2-like_dom_sf"/>
</dbReference>
<evidence type="ECO:0000313" key="2">
    <source>
        <dbReference type="EMBL" id="XDO97764.1"/>
    </source>
</evidence>
<dbReference type="EMBL" id="CP158375">
    <property type="protein sequence ID" value="XDO97764.1"/>
    <property type="molecule type" value="Genomic_DNA"/>
</dbReference>
<evidence type="ECO:0000259" key="1">
    <source>
        <dbReference type="Pfam" id="PF14534"/>
    </source>
</evidence>
<feature type="domain" description="DUF4440" evidence="1">
    <location>
        <begin position="31"/>
        <end position="136"/>
    </location>
</feature>
<dbReference type="RefSeq" id="WP_369061192.1">
    <property type="nucleotide sequence ID" value="NZ_CP158375.1"/>
</dbReference>
<proteinExistence type="predicted"/>
<protein>
    <submittedName>
        <fullName evidence="2">Nuclear transport factor 2 family protein</fullName>
    </submittedName>
</protein>
<organism evidence="2">
    <name type="scientific">Caulobacter sp. 73W</name>
    <dbReference type="NCBI Taxonomy" id="3161137"/>
    <lineage>
        <taxon>Bacteria</taxon>
        <taxon>Pseudomonadati</taxon>
        <taxon>Pseudomonadota</taxon>
        <taxon>Alphaproteobacteria</taxon>
        <taxon>Caulobacterales</taxon>
        <taxon>Caulobacteraceae</taxon>
        <taxon>Caulobacter</taxon>
    </lineage>
</organism>
<gene>
    <name evidence="2" type="ORF">ABOZ73_04915</name>
</gene>
<dbReference type="Pfam" id="PF14534">
    <property type="entry name" value="DUF4440"/>
    <property type="match status" value="1"/>
</dbReference>
<accession>A0AB39KVT7</accession>
<reference evidence="2" key="1">
    <citation type="submission" date="2024-06" db="EMBL/GenBank/DDBJ databases">
        <title>Caulobacter inopinatus, sp. nov.</title>
        <authorList>
            <person name="Donachie S.P."/>
        </authorList>
    </citation>
    <scope>NUCLEOTIDE SEQUENCE</scope>
    <source>
        <strain evidence="2">73W</strain>
    </source>
</reference>
<sequence>MELNKMVLGALAAAAVIVPQTAKAGDKEDLAAIDVAYQAAVKHNDIATMEKILHQDFVQVYGDGRVETRAELIAKAKATKYEVQDEDPGTQMVHVFGDAATVTARIWVKGTRANGTAFDRRVWFTDTYVRTPQGWRYAFAQVAN</sequence>